<dbReference type="PANTHER" id="PTHR41775:SF1">
    <property type="entry name" value="PEPTIDASE M6-LIKE DOMAIN-CONTAINING PROTEIN"/>
    <property type="match status" value="1"/>
</dbReference>
<evidence type="ECO:0000313" key="2">
    <source>
        <dbReference type="EMBL" id="KMS65511.1"/>
    </source>
</evidence>
<feature type="non-terminal residue" evidence="2">
    <location>
        <position position="1"/>
    </location>
</feature>
<evidence type="ECO:0000256" key="1">
    <source>
        <dbReference type="SAM" id="MobiDB-lite"/>
    </source>
</evidence>
<sequence length="100" mass="10921">RDSDLPGSGLLVWHIDEDQDDNRSEKTHYKVALMQSDGERDLERGENLGDEGDPFPGSKGVHRIGPDTNPSTNDYSGASTGITISNIHESNDAVTFTISY</sequence>
<gene>
    <name evidence="2" type="ORF">BVRB_035250</name>
</gene>
<feature type="compositionally biased region" description="Basic and acidic residues" evidence="1">
    <location>
        <begin position="37"/>
        <end position="47"/>
    </location>
</feature>
<dbReference type="OrthoDB" id="9986966at2759"/>
<organism evidence="2 3">
    <name type="scientific">Beta vulgaris subsp. vulgaris</name>
    <name type="common">Beet</name>
    <dbReference type="NCBI Taxonomy" id="3555"/>
    <lineage>
        <taxon>Eukaryota</taxon>
        <taxon>Viridiplantae</taxon>
        <taxon>Streptophyta</taxon>
        <taxon>Embryophyta</taxon>
        <taxon>Tracheophyta</taxon>
        <taxon>Spermatophyta</taxon>
        <taxon>Magnoliopsida</taxon>
        <taxon>eudicotyledons</taxon>
        <taxon>Gunneridae</taxon>
        <taxon>Pentapetalae</taxon>
        <taxon>Caryophyllales</taxon>
        <taxon>Chenopodiaceae</taxon>
        <taxon>Betoideae</taxon>
        <taxon>Beta</taxon>
    </lineage>
</organism>
<dbReference type="PANTHER" id="PTHR41775">
    <property type="entry name" value="SECRETED PROTEIN-RELATED"/>
    <property type="match status" value="1"/>
</dbReference>
<proteinExistence type="predicted"/>
<name>A0A0J7YPM4_BETVV</name>
<protein>
    <submittedName>
        <fullName evidence="2">Uncharacterized protein</fullName>
    </submittedName>
</protein>
<keyword evidence="3" id="KW-1185">Reference proteome</keyword>
<dbReference type="Proteomes" id="UP000035740">
    <property type="component" value="Unassembled WGS sequence"/>
</dbReference>
<feature type="compositionally biased region" description="Polar residues" evidence="1">
    <location>
        <begin position="68"/>
        <end position="77"/>
    </location>
</feature>
<feature type="region of interest" description="Disordered" evidence="1">
    <location>
        <begin position="36"/>
        <end position="77"/>
    </location>
</feature>
<dbReference type="AlphaFoldDB" id="A0A0J7YPM4"/>
<dbReference type="EMBL" id="KQ107558">
    <property type="protein sequence ID" value="KMS65511.1"/>
    <property type="molecule type" value="Genomic_DNA"/>
</dbReference>
<accession>A0A0J7YPM4</accession>
<dbReference type="Gramene" id="KMS65511">
    <property type="protein sequence ID" value="KMS65511"/>
    <property type="gene ID" value="BVRB_035250"/>
</dbReference>
<evidence type="ECO:0000313" key="3">
    <source>
        <dbReference type="Proteomes" id="UP000035740"/>
    </source>
</evidence>
<reference evidence="2 3" key="1">
    <citation type="journal article" date="2014" name="Nature">
        <title>The genome of the recently domesticated crop plant sugar beet (Beta vulgaris).</title>
        <authorList>
            <person name="Dohm J.C."/>
            <person name="Minoche A.E."/>
            <person name="Holtgrawe D."/>
            <person name="Capella-Gutierrez S."/>
            <person name="Zakrzewski F."/>
            <person name="Tafer H."/>
            <person name="Rupp O."/>
            <person name="Sorensen T.R."/>
            <person name="Stracke R."/>
            <person name="Reinhardt R."/>
            <person name="Goesmann A."/>
            <person name="Kraft T."/>
            <person name="Schulz B."/>
            <person name="Stadler P.F."/>
            <person name="Schmidt T."/>
            <person name="Gabaldon T."/>
            <person name="Lehrach H."/>
            <person name="Weisshaar B."/>
            <person name="Himmelbauer H."/>
        </authorList>
    </citation>
    <scope>NUCLEOTIDE SEQUENCE [LARGE SCALE GENOMIC DNA]</scope>
    <source>
        <tissue evidence="2">Taproot</tissue>
    </source>
</reference>